<gene>
    <name evidence="1" type="ORF">EVAR_62168_1</name>
</gene>
<sequence length="36" mass="3957">SSARSGASCWSWWGPSCRPPTTTATSRCVRTHSLLY</sequence>
<accession>A0A4C1ZQC6</accession>
<name>A0A4C1ZQC6_EUMVA</name>
<protein>
    <submittedName>
        <fullName evidence="1">Uncharacterized protein</fullName>
    </submittedName>
</protein>
<feature type="non-terminal residue" evidence="1">
    <location>
        <position position="1"/>
    </location>
</feature>
<dbReference type="Proteomes" id="UP000299102">
    <property type="component" value="Unassembled WGS sequence"/>
</dbReference>
<keyword evidence="2" id="KW-1185">Reference proteome</keyword>
<feature type="non-terminal residue" evidence="1">
    <location>
        <position position="36"/>
    </location>
</feature>
<organism evidence="1 2">
    <name type="scientific">Eumeta variegata</name>
    <name type="common">Bagworm moth</name>
    <name type="synonym">Eumeta japonica</name>
    <dbReference type="NCBI Taxonomy" id="151549"/>
    <lineage>
        <taxon>Eukaryota</taxon>
        <taxon>Metazoa</taxon>
        <taxon>Ecdysozoa</taxon>
        <taxon>Arthropoda</taxon>
        <taxon>Hexapoda</taxon>
        <taxon>Insecta</taxon>
        <taxon>Pterygota</taxon>
        <taxon>Neoptera</taxon>
        <taxon>Endopterygota</taxon>
        <taxon>Lepidoptera</taxon>
        <taxon>Glossata</taxon>
        <taxon>Ditrysia</taxon>
        <taxon>Tineoidea</taxon>
        <taxon>Psychidae</taxon>
        <taxon>Oiketicinae</taxon>
        <taxon>Eumeta</taxon>
    </lineage>
</organism>
<proteinExistence type="predicted"/>
<comment type="caution">
    <text evidence="1">The sequence shown here is derived from an EMBL/GenBank/DDBJ whole genome shotgun (WGS) entry which is preliminary data.</text>
</comment>
<dbReference type="AlphaFoldDB" id="A0A4C1ZQC6"/>
<reference evidence="1 2" key="1">
    <citation type="journal article" date="2019" name="Commun. Biol.">
        <title>The bagworm genome reveals a unique fibroin gene that provides high tensile strength.</title>
        <authorList>
            <person name="Kono N."/>
            <person name="Nakamura H."/>
            <person name="Ohtoshi R."/>
            <person name="Tomita M."/>
            <person name="Numata K."/>
            <person name="Arakawa K."/>
        </authorList>
    </citation>
    <scope>NUCLEOTIDE SEQUENCE [LARGE SCALE GENOMIC DNA]</scope>
</reference>
<dbReference type="EMBL" id="BGZK01001955">
    <property type="protein sequence ID" value="GBP88755.1"/>
    <property type="molecule type" value="Genomic_DNA"/>
</dbReference>
<evidence type="ECO:0000313" key="2">
    <source>
        <dbReference type="Proteomes" id="UP000299102"/>
    </source>
</evidence>
<evidence type="ECO:0000313" key="1">
    <source>
        <dbReference type="EMBL" id="GBP88755.1"/>
    </source>
</evidence>